<evidence type="ECO:0000259" key="2">
    <source>
        <dbReference type="Pfam" id="PF13441"/>
    </source>
</evidence>
<feature type="domain" description="YMGG-like Gly-zipper" evidence="2">
    <location>
        <begin position="25"/>
        <end position="64"/>
    </location>
</feature>
<dbReference type="Pfam" id="PF13441">
    <property type="entry name" value="Gly-zipper_YMGG"/>
    <property type="match status" value="1"/>
</dbReference>
<accession>A0A2W5KIW4</accession>
<dbReference type="InterPro" id="IPR027367">
    <property type="entry name" value="Gly-zipper_YMGG"/>
</dbReference>
<dbReference type="Proteomes" id="UP000249577">
    <property type="component" value="Unassembled WGS sequence"/>
</dbReference>
<dbReference type="InterPro" id="IPR009642">
    <property type="entry name" value="DUF1236"/>
</dbReference>
<evidence type="ECO:0000256" key="1">
    <source>
        <dbReference type="SAM" id="SignalP"/>
    </source>
</evidence>
<comment type="caution">
    <text evidence="3">The sequence shown here is derived from an EMBL/GenBank/DDBJ whole genome shotgun (WGS) entry which is preliminary data.</text>
</comment>
<keyword evidence="1" id="KW-0732">Signal</keyword>
<reference evidence="3 4" key="1">
    <citation type="submission" date="2017-08" db="EMBL/GenBank/DDBJ databases">
        <title>Infants hospitalized years apart are colonized by the same room-sourced microbial strains.</title>
        <authorList>
            <person name="Brooks B."/>
            <person name="Olm M.R."/>
            <person name="Firek B.A."/>
            <person name="Baker R."/>
            <person name="Thomas B.C."/>
            <person name="Morowitz M.J."/>
            <person name="Banfield J.F."/>
        </authorList>
    </citation>
    <scope>NUCLEOTIDE SEQUENCE [LARGE SCALE GENOMIC DNA]</scope>
    <source>
        <strain evidence="3">S2_005_003_R2_43</strain>
    </source>
</reference>
<name>A0A2W5KIW4_ANCNO</name>
<proteinExistence type="predicted"/>
<sequence length="131" mass="13507">MRNGMVALTVALGVAFPAAAFAGDREAGGAAAGAATGAATGAIVGGPVGAAVGAGVGGVVGAAATPSKREREYVVQESRPSVEYDGEVVVGRRLPERVEVYDVPESEYRYTIVNKKRYIVNRDREVVEVVE</sequence>
<dbReference type="Pfam" id="PF06823">
    <property type="entry name" value="DUF1236"/>
    <property type="match status" value="1"/>
</dbReference>
<evidence type="ECO:0000313" key="4">
    <source>
        <dbReference type="Proteomes" id="UP000249577"/>
    </source>
</evidence>
<dbReference type="EMBL" id="QFPN01000003">
    <property type="protein sequence ID" value="PZQ16921.1"/>
    <property type="molecule type" value="Genomic_DNA"/>
</dbReference>
<feature type="signal peptide" evidence="1">
    <location>
        <begin position="1"/>
        <end position="22"/>
    </location>
</feature>
<evidence type="ECO:0000313" key="3">
    <source>
        <dbReference type="EMBL" id="PZQ16921.1"/>
    </source>
</evidence>
<feature type="chain" id="PRO_5016078430" description="YMGG-like Gly-zipper domain-containing protein" evidence="1">
    <location>
        <begin position="23"/>
        <end position="131"/>
    </location>
</feature>
<gene>
    <name evidence="3" type="ORF">DI565_05885</name>
</gene>
<protein>
    <recommendedName>
        <fullName evidence="2">YMGG-like Gly-zipper domain-containing protein</fullName>
    </recommendedName>
</protein>
<organism evidence="3 4">
    <name type="scientific">Ancylobacter novellus</name>
    <name type="common">Thiobacillus novellus</name>
    <dbReference type="NCBI Taxonomy" id="921"/>
    <lineage>
        <taxon>Bacteria</taxon>
        <taxon>Pseudomonadati</taxon>
        <taxon>Pseudomonadota</taxon>
        <taxon>Alphaproteobacteria</taxon>
        <taxon>Hyphomicrobiales</taxon>
        <taxon>Xanthobacteraceae</taxon>
        <taxon>Ancylobacter</taxon>
    </lineage>
</organism>
<dbReference type="AlphaFoldDB" id="A0A2W5KIW4"/>